<keyword evidence="1" id="KW-0812">Transmembrane</keyword>
<protein>
    <submittedName>
        <fullName evidence="2">Uncharacterized protein</fullName>
    </submittedName>
</protein>
<evidence type="ECO:0000256" key="1">
    <source>
        <dbReference type="SAM" id="Phobius"/>
    </source>
</evidence>
<sequence>MCELTGLKATGVVMAMFATVDGRSGGAFNNYRDLDQGGETVVELVSMGTEGFYAWKAYEVDNECNVTNVDNGIDYYNIDVCWFDELEVRTYIGLVEGILGIIVSVCLIIGFANVSIVGTLVWSQHCHDWANA</sequence>
<dbReference type="Proteomes" id="UP000747542">
    <property type="component" value="Unassembled WGS sequence"/>
</dbReference>
<feature type="transmembrane region" description="Helical" evidence="1">
    <location>
        <begin position="98"/>
        <end position="122"/>
    </location>
</feature>
<reference evidence="2" key="1">
    <citation type="journal article" date="2021" name="Sci. Adv.">
        <title>The American lobster genome reveals insights on longevity, neural, and immune adaptations.</title>
        <authorList>
            <person name="Polinski J.M."/>
            <person name="Zimin A.V."/>
            <person name="Clark K.F."/>
            <person name="Kohn A.B."/>
            <person name="Sadowski N."/>
            <person name="Timp W."/>
            <person name="Ptitsyn A."/>
            <person name="Khanna P."/>
            <person name="Romanova D.Y."/>
            <person name="Williams P."/>
            <person name="Greenwood S.J."/>
            <person name="Moroz L.L."/>
            <person name="Walt D.R."/>
            <person name="Bodnar A.G."/>
        </authorList>
    </citation>
    <scope>NUCLEOTIDE SEQUENCE</scope>
    <source>
        <strain evidence="2">GMGI-L3</strain>
    </source>
</reference>
<keyword evidence="1" id="KW-0472">Membrane</keyword>
<gene>
    <name evidence="2" type="ORF">Hamer_G026311</name>
</gene>
<comment type="caution">
    <text evidence="2">The sequence shown here is derived from an EMBL/GenBank/DDBJ whole genome shotgun (WGS) entry which is preliminary data.</text>
</comment>
<keyword evidence="1" id="KW-1133">Transmembrane helix</keyword>
<accession>A0A8J5JN20</accession>
<name>A0A8J5JN20_HOMAM</name>
<keyword evidence="3" id="KW-1185">Reference proteome</keyword>
<proteinExistence type="predicted"/>
<dbReference type="AlphaFoldDB" id="A0A8J5JN20"/>
<evidence type="ECO:0000313" key="3">
    <source>
        <dbReference type="Proteomes" id="UP000747542"/>
    </source>
</evidence>
<dbReference type="EMBL" id="JAHLQT010030981">
    <property type="protein sequence ID" value="KAG7160711.1"/>
    <property type="molecule type" value="Genomic_DNA"/>
</dbReference>
<evidence type="ECO:0000313" key="2">
    <source>
        <dbReference type="EMBL" id="KAG7160711.1"/>
    </source>
</evidence>
<organism evidence="2 3">
    <name type="scientific">Homarus americanus</name>
    <name type="common">American lobster</name>
    <dbReference type="NCBI Taxonomy" id="6706"/>
    <lineage>
        <taxon>Eukaryota</taxon>
        <taxon>Metazoa</taxon>
        <taxon>Ecdysozoa</taxon>
        <taxon>Arthropoda</taxon>
        <taxon>Crustacea</taxon>
        <taxon>Multicrustacea</taxon>
        <taxon>Malacostraca</taxon>
        <taxon>Eumalacostraca</taxon>
        <taxon>Eucarida</taxon>
        <taxon>Decapoda</taxon>
        <taxon>Pleocyemata</taxon>
        <taxon>Astacidea</taxon>
        <taxon>Nephropoidea</taxon>
        <taxon>Nephropidae</taxon>
        <taxon>Homarus</taxon>
    </lineage>
</organism>